<dbReference type="AlphaFoldDB" id="A0A7V8FQG3"/>
<dbReference type="PANTHER" id="PTHR30273">
    <property type="entry name" value="PERIPLASMIC SIGNAL SENSOR AND SIGMA FACTOR ACTIVATOR FECR-RELATED"/>
    <property type="match status" value="1"/>
</dbReference>
<protein>
    <submittedName>
        <fullName evidence="3">Protein FecR</fullName>
    </submittedName>
</protein>
<reference evidence="4" key="1">
    <citation type="journal article" date="2020" name="MBio">
        <title>Horizontal gene transfer to a defensive symbiont with a reduced genome amongst a multipartite beetle microbiome.</title>
        <authorList>
            <person name="Waterworth S.C."/>
            <person name="Florez L.V."/>
            <person name="Rees E.R."/>
            <person name="Hertweck C."/>
            <person name="Kaltenpoth M."/>
            <person name="Kwan J.C."/>
        </authorList>
    </citation>
    <scope>NUCLEOTIDE SEQUENCE [LARGE SCALE GENOMIC DNA]</scope>
</reference>
<dbReference type="GO" id="GO:0016989">
    <property type="term" value="F:sigma factor antagonist activity"/>
    <property type="evidence" value="ECO:0007669"/>
    <property type="project" value="TreeGrafter"/>
</dbReference>
<dbReference type="InterPro" id="IPR012373">
    <property type="entry name" value="Ferrdict_sens_TM"/>
</dbReference>
<feature type="region of interest" description="Disordered" evidence="1">
    <location>
        <begin position="1"/>
        <end position="41"/>
    </location>
</feature>
<dbReference type="PANTHER" id="PTHR30273:SF2">
    <property type="entry name" value="PROTEIN FECR"/>
    <property type="match status" value="1"/>
</dbReference>
<proteinExistence type="predicted"/>
<sequence length="362" mass="39129">MTRLTQPVRATDEEPASEPGAGPDLVAAPRQGPAALGRPIDPAVADAAADWFTRLHARQNREQEHEQQDRDHTRWRAWHDAHPDHARAWRHLETVIGALPGLNPGGAAYRTLSIVPRSGQRHRLLGLAAGLVVAGGGGWLATRSQPWQAWTADYASATGTRRRFILPDGTEMTLGTGGERRVRLLAGEALFATAHPPGPLGHLPFVVETQEGRVRALGTRFTVRQEADASRVAVLEGAVEITPSGGGAPLRLQAHQAATFQAGSAGPAEPAHEHDSAWSHGLLVADNQRLGDFLAELSRYRRGWLHADPAVADLRFSGVFPLGDADNATRPVDTDAILGLLPNSLPVQVRWRTRWWVTVEPG</sequence>
<dbReference type="InterPro" id="IPR006860">
    <property type="entry name" value="FecR"/>
</dbReference>
<dbReference type="Proteomes" id="UP000461670">
    <property type="component" value="Unassembled WGS sequence"/>
</dbReference>
<dbReference type="Pfam" id="PF04773">
    <property type="entry name" value="FecR"/>
    <property type="match status" value="1"/>
</dbReference>
<evidence type="ECO:0000256" key="1">
    <source>
        <dbReference type="SAM" id="MobiDB-lite"/>
    </source>
</evidence>
<dbReference type="Gene3D" id="2.60.120.1440">
    <property type="match status" value="1"/>
</dbReference>
<dbReference type="EMBL" id="WNDQ01000012">
    <property type="protein sequence ID" value="KAF1022401.1"/>
    <property type="molecule type" value="Genomic_DNA"/>
</dbReference>
<name>A0A7V8FQG3_9BURK</name>
<evidence type="ECO:0000313" key="3">
    <source>
        <dbReference type="EMBL" id="KAF1022401.1"/>
    </source>
</evidence>
<comment type="caution">
    <text evidence="3">The sequence shown here is derived from an EMBL/GenBank/DDBJ whole genome shotgun (WGS) entry which is preliminary data.</text>
</comment>
<feature type="domain" description="FecR protein" evidence="2">
    <location>
        <begin position="154"/>
        <end position="240"/>
    </location>
</feature>
<dbReference type="PIRSF" id="PIRSF018266">
    <property type="entry name" value="FecR"/>
    <property type="match status" value="1"/>
</dbReference>
<gene>
    <name evidence="3" type="primary">fecR_4</name>
    <name evidence="3" type="ORF">GAK30_01185</name>
</gene>
<evidence type="ECO:0000313" key="4">
    <source>
        <dbReference type="Proteomes" id="UP000461670"/>
    </source>
</evidence>
<accession>A0A7V8FQG3</accession>
<evidence type="ECO:0000259" key="2">
    <source>
        <dbReference type="Pfam" id="PF04773"/>
    </source>
</evidence>
<organism evidence="3 4">
    <name type="scientific">Paracidovorax wautersii</name>
    <dbReference type="NCBI Taxonomy" id="1177982"/>
    <lineage>
        <taxon>Bacteria</taxon>
        <taxon>Pseudomonadati</taxon>
        <taxon>Pseudomonadota</taxon>
        <taxon>Betaproteobacteria</taxon>
        <taxon>Burkholderiales</taxon>
        <taxon>Comamonadaceae</taxon>
        <taxon>Paracidovorax</taxon>
    </lineage>
</organism>